<dbReference type="Proteomes" id="UP001272716">
    <property type="component" value="Unassembled WGS sequence"/>
</dbReference>
<accession>A0ABD5I8L0</accession>
<name>A0ABD5I8L0_BACTU</name>
<gene>
    <name evidence="1" type="ORF">BTTOUR_33335</name>
</gene>
<dbReference type="EMBL" id="JAWQCK010000009">
    <property type="protein sequence ID" value="MDW9213631.1"/>
    <property type="molecule type" value="Genomic_DNA"/>
</dbReference>
<reference evidence="1 2" key="1">
    <citation type="submission" date="2023-10" db="EMBL/GenBank/DDBJ databases">
        <title>Draft Genome Sequence of Bacillus thuringiensis serovar. toumanoffi 4059: Identification of a Novel Cry Protein Candidate.</title>
        <authorList>
            <person name="Murdoch R.W."/>
            <person name="Gemler B."/>
            <person name="Heater B.S."/>
        </authorList>
    </citation>
    <scope>NUCLEOTIDE SEQUENCE [LARGE SCALE GENOMIC DNA]</scope>
    <source>
        <strain evidence="1 2">4059</strain>
    </source>
</reference>
<dbReference type="AlphaFoldDB" id="A0ABD5I8L0"/>
<protein>
    <submittedName>
        <fullName evidence="1">Uncharacterized protein</fullName>
    </submittedName>
</protein>
<evidence type="ECO:0000313" key="1">
    <source>
        <dbReference type="EMBL" id="MDW9213631.1"/>
    </source>
</evidence>
<organism evidence="1 2">
    <name type="scientific">Bacillus thuringiensis serovar toumanoffi</name>
    <dbReference type="NCBI Taxonomy" id="180862"/>
    <lineage>
        <taxon>Bacteria</taxon>
        <taxon>Bacillati</taxon>
        <taxon>Bacillota</taxon>
        <taxon>Bacilli</taxon>
        <taxon>Bacillales</taxon>
        <taxon>Bacillaceae</taxon>
        <taxon>Bacillus</taxon>
        <taxon>Bacillus cereus group</taxon>
    </lineage>
</organism>
<dbReference type="RefSeq" id="WP_003308334.1">
    <property type="nucleotide sequence ID" value="NZ_JAWQCK010000009.1"/>
</dbReference>
<sequence length="43" mass="5095">MNTVLNSERASSYDVYNVVVDNSFSFQHKSLGTIQKEWTKWKR</sequence>
<evidence type="ECO:0000313" key="2">
    <source>
        <dbReference type="Proteomes" id="UP001272716"/>
    </source>
</evidence>
<comment type="caution">
    <text evidence="1">The sequence shown here is derived from an EMBL/GenBank/DDBJ whole genome shotgun (WGS) entry which is preliminary data.</text>
</comment>
<proteinExistence type="predicted"/>